<comment type="subcellular location">
    <subcellularLocation>
        <location evidence="1">Cell envelope</location>
    </subcellularLocation>
</comment>
<protein>
    <submittedName>
        <fullName evidence="8">Uncharacterized protein</fullName>
    </submittedName>
</protein>
<evidence type="ECO:0000313" key="9">
    <source>
        <dbReference type="Proteomes" id="UP001341281"/>
    </source>
</evidence>
<dbReference type="EMBL" id="CP144752">
    <property type="protein sequence ID" value="WVZ88025.1"/>
    <property type="molecule type" value="Genomic_DNA"/>
</dbReference>
<dbReference type="Pfam" id="PF00560">
    <property type="entry name" value="LRR_1"/>
    <property type="match status" value="2"/>
</dbReference>
<organism evidence="8 9">
    <name type="scientific">Paspalum notatum var. saurae</name>
    <dbReference type="NCBI Taxonomy" id="547442"/>
    <lineage>
        <taxon>Eukaryota</taxon>
        <taxon>Viridiplantae</taxon>
        <taxon>Streptophyta</taxon>
        <taxon>Embryophyta</taxon>
        <taxon>Tracheophyta</taxon>
        <taxon>Spermatophyta</taxon>
        <taxon>Magnoliopsida</taxon>
        <taxon>Liliopsida</taxon>
        <taxon>Poales</taxon>
        <taxon>Poaceae</taxon>
        <taxon>PACMAD clade</taxon>
        <taxon>Panicoideae</taxon>
        <taxon>Andropogonodae</taxon>
        <taxon>Paspaleae</taxon>
        <taxon>Paspalinae</taxon>
        <taxon>Paspalum</taxon>
    </lineage>
</organism>
<sequence>MAAAGLLLLPLCASINLASSSKDCHAADKAALLAIKSAFTNSSYLSSAWDSTAAPGLLRVLARPAIAGLAHLRALTFFKVPGVSGPIPSSLADLSKTLTTLTISRTGVSGPIPSALGAWLPALHELDLSFNALAGAIPPSLAAARNLTVLDLSRNRLSGAIPPHLFSGFVPSTGESGVYLALSHNNLSGAIPARFAGVSYLGFDVSRNKLTGDASPVLSGAGRPLRAVNLARNAFSFDLSRVEFPEDVEFVDLSHNAVYGGVPAASRNCSSSTSATTCSAARSRRGSAGSTPTASSTTSASALAAAMDTGQLR</sequence>
<feature type="signal peptide" evidence="7">
    <location>
        <begin position="1"/>
        <end position="20"/>
    </location>
</feature>
<dbReference type="Gene3D" id="3.80.10.10">
    <property type="entry name" value="Ribonuclease Inhibitor"/>
    <property type="match status" value="1"/>
</dbReference>
<keyword evidence="4" id="KW-0677">Repeat</keyword>
<dbReference type="SUPFAM" id="SSF52058">
    <property type="entry name" value="L domain-like"/>
    <property type="match status" value="1"/>
</dbReference>
<evidence type="ECO:0000256" key="6">
    <source>
        <dbReference type="SAM" id="MobiDB-lite"/>
    </source>
</evidence>
<dbReference type="AlphaFoldDB" id="A0AAQ3UDB8"/>
<keyword evidence="9" id="KW-1185">Reference proteome</keyword>
<evidence type="ECO:0000256" key="1">
    <source>
        <dbReference type="ARBA" id="ARBA00004196"/>
    </source>
</evidence>
<evidence type="ECO:0000313" key="8">
    <source>
        <dbReference type="EMBL" id="WVZ88025.1"/>
    </source>
</evidence>
<evidence type="ECO:0000256" key="7">
    <source>
        <dbReference type="SAM" id="SignalP"/>
    </source>
</evidence>
<evidence type="ECO:0000256" key="3">
    <source>
        <dbReference type="ARBA" id="ARBA00022729"/>
    </source>
</evidence>
<reference evidence="8 9" key="1">
    <citation type="submission" date="2024-02" db="EMBL/GenBank/DDBJ databases">
        <title>High-quality chromosome-scale genome assembly of Pensacola bahiagrass (Paspalum notatum Flugge var. saurae).</title>
        <authorList>
            <person name="Vega J.M."/>
            <person name="Podio M."/>
            <person name="Orjuela J."/>
            <person name="Siena L.A."/>
            <person name="Pessino S.C."/>
            <person name="Combes M.C."/>
            <person name="Mariac C."/>
            <person name="Albertini E."/>
            <person name="Pupilli F."/>
            <person name="Ortiz J.P.A."/>
            <person name="Leblanc O."/>
        </authorList>
    </citation>
    <scope>NUCLEOTIDE SEQUENCE [LARGE SCALE GENOMIC DNA]</scope>
    <source>
        <strain evidence="8">R1</strain>
        <tissue evidence="8">Leaf</tissue>
    </source>
</reference>
<feature type="compositionally biased region" description="Low complexity" evidence="6">
    <location>
        <begin position="267"/>
        <end position="306"/>
    </location>
</feature>
<evidence type="ECO:0000256" key="2">
    <source>
        <dbReference type="ARBA" id="ARBA00022614"/>
    </source>
</evidence>
<evidence type="ECO:0000256" key="5">
    <source>
        <dbReference type="ARBA" id="ARBA00023180"/>
    </source>
</evidence>
<feature type="region of interest" description="Disordered" evidence="6">
    <location>
        <begin position="267"/>
        <end position="313"/>
    </location>
</feature>
<feature type="chain" id="PRO_5043004748" evidence="7">
    <location>
        <begin position="21"/>
        <end position="313"/>
    </location>
</feature>
<dbReference type="PANTHER" id="PTHR48059:SF4">
    <property type="entry name" value="POLYGALACTURONASE INHIBITOR 1-RELATED"/>
    <property type="match status" value="1"/>
</dbReference>
<accession>A0AAQ3UDB8</accession>
<keyword evidence="3 7" id="KW-0732">Signal</keyword>
<dbReference type="FunFam" id="3.80.10.10:FF:000041">
    <property type="entry name" value="LRR receptor-like serine/threonine-protein kinase ERECTA"/>
    <property type="match status" value="1"/>
</dbReference>
<dbReference type="InterPro" id="IPR001611">
    <property type="entry name" value="Leu-rich_rpt"/>
</dbReference>
<evidence type="ECO:0000256" key="4">
    <source>
        <dbReference type="ARBA" id="ARBA00022737"/>
    </source>
</evidence>
<keyword evidence="2" id="KW-0433">Leucine-rich repeat</keyword>
<name>A0AAQ3UDB8_PASNO</name>
<dbReference type="PANTHER" id="PTHR48059">
    <property type="entry name" value="POLYGALACTURONASE INHIBITOR 1"/>
    <property type="match status" value="1"/>
</dbReference>
<dbReference type="InterPro" id="IPR051848">
    <property type="entry name" value="PGIP"/>
</dbReference>
<proteinExistence type="predicted"/>
<dbReference type="InterPro" id="IPR032675">
    <property type="entry name" value="LRR_dom_sf"/>
</dbReference>
<dbReference type="Proteomes" id="UP001341281">
    <property type="component" value="Chromosome 08"/>
</dbReference>
<gene>
    <name evidence="8" type="ORF">U9M48_034587</name>
</gene>
<keyword evidence="5" id="KW-0325">Glycoprotein</keyword>